<name>W4V9Q0_9FIRM</name>
<keyword evidence="6 7" id="KW-0472">Membrane</keyword>
<evidence type="ECO:0000313" key="9">
    <source>
        <dbReference type="EMBL" id="GAE90150.1"/>
    </source>
</evidence>
<accession>W4V9Q0</accession>
<proteinExistence type="predicted"/>
<evidence type="ECO:0000256" key="1">
    <source>
        <dbReference type="ARBA" id="ARBA00004651"/>
    </source>
</evidence>
<dbReference type="PANTHER" id="PTHR43266">
    <property type="entry name" value="MACROLIDE-EFFLUX PROTEIN"/>
    <property type="match status" value="1"/>
</dbReference>
<gene>
    <name evidence="9" type="ORF">JCM21531_3736</name>
</gene>
<sequence length="227" mass="24948">MLFLHVPAHAKASSKQEVSYWSDMKKGLAYIKNHSFLKAFFSYSTFFFILISPAAFLTPLQVTRSFGDDVLHLAAVEITFSVGMMLGGIAIAPWGGFKNKLLTMSLSSLVLGCSTFALGIIPVLWIYLFFMLLTGVAVPFFNTTSTVLLQEKVEEDYLGRVFGVLSMISSIMMPMAMLVFGPLADRIKIEFLLIGTGVLMVLQSILMYGSKALKEATKPSSIPEQSS</sequence>
<dbReference type="PANTHER" id="PTHR43266:SF10">
    <property type="entry name" value="BACILYSIN EXPORTER BACE-RELATED"/>
    <property type="match status" value="1"/>
</dbReference>
<evidence type="ECO:0000256" key="2">
    <source>
        <dbReference type="ARBA" id="ARBA00022448"/>
    </source>
</evidence>
<dbReference type="GO" id="GO:0022857">
    <property type="term" value="F:transmembrane transporter activity"/>
    <property type="evidence" value="ECO:0007669"/>
    <property type="project" value="InterPro"/>
</dbReference>
<dbReference type="Proteomes" id="UP000019109">
    <property type="component" value="Unassembled WGS sequence"/>
</dbReference>
<dbReference type="InterPro" id="IPR020846">
    <property type="entry name" value="MFS_dom"/>
</dbReference>
<dbReference type="Gene3D" id="1.20.1250.20">
    <property type="entry name" value="MFS general substrate transporter like domains"/>
    <property type="match status" value="1"/>
</dbReference>
<dbReference type="InterPro" id="IPR011701">
    <property type="entry name" value="MFS"/>
</dbReference>
<feature type="transmembrane region" description="Helical" evidence="7">
    <location>
        <begin position="40"/>
        <end position="58"/>
    </location>
</feature>
<dbReference type="EMBL" id="BAVR01000057">
    <property type="protein sequence ID" value="GAE90150.1"/>
    <property type="molecule type" value="Genomic_DNA"/>
</dbReference>
<dbReference type="PROSITE" id="PS50850">
    <property type="entry name" value="MFS"/>
    <property type="match status" value="1"/>
</dbReference>
<keyword evidence="10" id="KW-1185">Reference proteome</keyword>
<evidence type="ECO:0000256" key="3">
    <source>
        <dbReference type="ARBA" id="ARBA00022475"/>
    </source>
</evidence>
<organism evidence="9 10">
    <name type="scientific">Acetivibrio straminisolvens JCM 21531</name>
    <dbReference type="NCBI Taxonomy" id="1294263"/>
    <lineage>
        <taxon>Bacteria</taxon>
        <taxon>Bacillati</taxon>
        <taxon>Bacillota</taxon>
        <taxon>Clostridia</taxon>
        <taxon>Eubacteriales</taxon>
        <taxon>Oscillospiraceae</taxon>
        <taxon>Acetivibrio</taxon>
    </lineage>
</organism>
<protein>
    <submittedName>
        <fullName evidence="9">Macrolide efflux protein</fullName>
    </submittedName>
</protein>
<dbReference type="SUPFAM" id="SSF103473">
    <property type="entry name" value="MFS general substrate transporter"/>
    <property type="match status" value="1"/>
</dbReference>
<evidence type="ECO:0000256" key="6">
    <source>
        <dbReference type="ARBA" id="ARBA00023136"/>
    </source>
</evidence>
<keyword evidence="4 7" id="KW-0812">Transmembrane</keyword>
<keyword evidence="3" id="KW-1003">Cell membrane</keyword>
<feature type="transmembrane region" description="Helical" evidence="7">
    <location>
        <begin position="127"/>
        <end position="149"/>
    </location>
</feature>
<dbReference type="Pfam" id="PF07690">
    <property type="entry name" value="MFS_1"/>
    <property type="match status" value="1"/>
</dbReference>
<reference evidence="9" key="1">
    <citation type="journal article" date="2014" name="Genome Announc.">
        <title>Draft Genome Sequence of Clostridium straminisolvens Strain JCM 21531T, Isolated from a Cellulose-Degrading Bacterial Community.</title>
        <authorList>
            <person name="Yuki M."/>
            <person name="Oshima K."/>
            <person name="Suda W."/>
            <person name="Sakamoto M."/>
            <person name="Kitamura K."/>
            <person name="Iida T."/>
            <person name="Hattori M."/>
            <person name="Ohkuma M."/>
        </authorList>
    </citation>
    <scope>NUCLEOTIDE SEQUENCE [LARGE SCALE GENOMIC DNA]</scope>
    <source>
        <strain evidence="9">JCM 21531</strain>
    </source>
</reference>
<evidence type="ECO:0000259" key="8">
    <source>
        <dbReference type="PROSITE" id="PS50850"/>
    </source>
</evidence>
<dbReference type="STRING" id="1294263.JCM21531_3736"/>
<feature type="transmembrane region" description="Helical" evidence="7">
    <location>
        <begin position="161"/>
        <end position="183"/>
    </location>
</feature>
<evidence type="ECO:0000256" key="4">
    <source>
        <dbReference type="ARBA" id="ARBA00022692"/>
    </source>
</evidence>
<keyword evidence="2" id="KW-0813">Transport</keyword>
<comment type="subcellular location">
    <subcellularLocation>
        <location evidence="1">Cell membrane</location>
        <topology evidence="1">Multi-pass membrane protein</topology>
    </subcellularLocation>
</comment>
<dbReference type="GO" id="GO:0005886">
    <property type="term" value="C:plasma membrane"/>
    <property type="evidence" value="ECO:0007669"/>
    <property type="project" value="UniProtKB-SubCell"/>
</dbReference>
<dbReference type="InterPro" id="IPR036259">
    <property type="entry name" value="MFS_trans_sf"/>
</dbReference>
<evidence type="ECO:0000256" key="7">
    <source>
        <dbReference type="SAM" id="Phobius"/>
    </source>
</evidence>
<feature type="transmembrane region" description="Helical" evidence="7">
    <location>
        <begin position="70"/>
        <end position="94"/>
    </location>
</feature>
<keyword evidence="5 7" id="KW-1133">Transmembrane helix</keyword>
<feature type="transmembrane region" description="Helical" evidence="7">
    <location>
        <begin position="189"/>
        <end position="208"/>
    </location>
</feature>
<dbReference type="CDD" id="cd06173">
    <property type="entry name" value="MFS_MefA_like"/>
    <property type="match status" value="1"/>
</dbReference>
<feature type="domain" description="Major facilitator superfamily (MFS) profile" evidence="8">
    <location>
        <begin position="31"/>
        <end position="227"/>
    </location>
</feature>
<evidence type="ECO:0000313" key="10">
    <source>
        <dbReference type="Proteomes" id="UP000019109"/>
    </source>
</evidence>
<evidence type="ECO:0000256" key="5">
    <source>
        <dbReference type="ARBA" id="ARBA00022989"/>
    </source>
</evidence>
<dbReference type="AlphaFoldDB" id="W4V9Q0"/>
<comment type="caution">
    <text evidence="9">The sequence shown here is derived from an EMBL/GenBank/DDBJ whole genome shotgun (WGS) entry which is preliminary data.</text>
</comment>